<dbReference type="Gene3D" id="1.20.5.1700">
    <property type="match status" value="1"/>
</dbReference>
<dbReference type="PROSITE" id="PS50041">
    <property type="entry name" value="C_TYPE_LECTIN_2"/>
    <property type="match status" value="1"/>
</dbReference>
<dbReference type="SUPFAM" id="SSF56436">
    <property type="entry name" value="C-type lectin-like"/>
    <property type="match status" value="1"/>
</dbReference>
<keyword evidence="2" id="KW-0175">Coiled coil</keyword>
<evidence type="ECO:0000256" key="3">
    <source>
        <dbReference type="SAM" id="Phobius"/>
    </source>
</evidence>
<reference evidence="5" key="2">
    <citation type="submission" date="2025-08" db="UniProtKB">
        <authorList>
            <consortium name="Ensembl"/>
        </authorList>
    </citation>
    <scope>IDENTIFICATION</scope>
</reference>
<proteinExistence type="predicted"/>
<evidence type="ECO:0000313" key="6">
    <source>
        <dbReference type="Proteomes" id="UP000472267"/>
    </source>
</evidence>
<sequence length="279" mass="32116">MQKTLSSSLLTLSLNNMEMVVLETEPEVLIEKISNKGNRDTSAAPGLKWCVGLKWFGCVAVSFGLLCILQVILNISLRPPLNYEARTKNLTDERDELKGKLNDFVSGHEAEIKTLTGERDELKRSLDDLKSQQNALIRERDELKRTLNDFDQLLQEGWVYFRSSFYYISSTEKTWQESRDDCLSRGADLMIIDSQEEQDFSRRLSKKMWFGLTDRTQDGTWRWVDGSPLNTSYWFPGEPNNLGEMEDCAEIHSSAEGNNWNDLLCDSQNHWICEKKVAP</sequence>
<dbReference type="InterPro" id="IPR033989">
    <property type="entry name" value="CD209-like_CTLD"/>
</dbReference>
<keyword evidence="3" id="KW-1133">Transmembrane helix</keyword>
<evidence type="ECO:0000313" key="5">
    <source>
        <dbReference type="Ensembl" id="ENSSFAP00005033505.1"/>
    </source>
</evidence>
<dbReference type="AlphaFoldDB" id="A0A672HXB4"/>
<dbReference type="InterPro" id="IPR050111">
    <property type="entry name" value="C-type_lectin/snaclec_domain"/>
</dbReference>
<dbReference type="CDD" id="cd03590">
    <property type="entry name" value="CLECT_DC-SIGN_like"/>
    <property type="match status" value="1"/>
</dbReference>
<evidence type="ECO:0000256" key="2">
    <source>
        <dbReference type="SAM" id="Coils"/>
    </source>
</evidence>
<dbReference type="InterPro" id="IPR016187">
    <property type="entry name" value="CTDL_fold"/>
</dbReference>
<dbReference type="Pfam" id="PF00059">
    <property type="entry name" value="Lectin_C"/>
    <property type="match status" value="1"/>
</dbReference>
<dbReference type="PANTHER" id="PTHR22803">
    <property type="entry name" value="MANNOSE, PHOSPHOLIPASE, LECTIN RECEPTOR RELATED"/>
    <property type="match status" value="1"/>
</dbReference>
<feature type="transmembrane region" description="Helical" evidence="3">
    <location>
        <begin position="46"/>
        <end position="73"/>
    </location>
</feature>
<evidence type="ECO:0000256" key="1">
    <source>
        <dbReference type="ARBA" id="ARBA00022734"/>
    </source>
</evidence>
<keyword evidence="6" id="KW-1185">Reference proteome</keyword>
<keyword evidence="3" id="KW-0472">Membrane</keyword>
<evidence type="ECO:0000259" key="4">
    <source>
        <dbReference type="PROSITE" id="PS50041"/>
    </source>
</evidence>
<dbReference type="InterPro" id="IPR001304">
    <property type="entry name" value="C-type_lectin-like"/>
</dbReference>
<feature type="domain" description="C-type lectin" evidence="4">
    <location>
        <begin position="161"/>
        <end position="274"/>
    </location>
</feature>
<accession>A0A672HXB4</accession>
<dbReference type="GO" id="GO:0030246">
    <property type="term" value="F:carbohydrate binding"/>
    <property type="evidence" value="ECO:0007669"/>
    <property type="project" value="UniProtKB-KW"/>
</dbReference>
<keyword evidence="1" id="KW-0430">Lectin</keyword>
<dbReference type="SMART" id="SM00034">
    <property type="entry name" value="CLECT"/>
    <property type="match status" value="1"/>
</dbReference>
<dbReference type="InterPro" id="IPR016186">
    <property type="entry name" value="C-type_lectin-like/link_sf"/>
</dbReference>
<protein>
    <submittedName>
        <fullName evidence="5">CD209 antigen-like protein E</fullName>
    </submittedName>
</protein>
<dbReference type="Ensembl" id="ENSSFAT00005034676.1">
    <property type="protein sequence ID" value="ENSSFAP00005033505.1"/>
    <property type="gene ID" value="ENSSFAG00005016942.1"/>
</dbReference>
<dbReference type="Gene3D" id="3.10.100.10">
    <property type="entry name" value="Mannose-Binding Protein A, subunit A"/>
    <property type="match status" value="1"/>
</dbReference>
<keyword evidence="3" id="KW-0812">Transmembrane</keyword>
<organism evidence="5 6">
    <name type="scientific">Salarias fasciatus</name>
    <name type="common">Jewelled blenny</name>
    <name type="synonym">Blennius fasciatus</name>
    <dbReference type="NCBI Taxonomy" id="181472"/>
    <lineage>
        <taxon>Eukaryota</taxon>
        <taxon>Metazoa</taxon>
        <taxon>Chordata</taxon>
        <taxon>Craniata</taxon>
        <taxon>Vertebrata</taxon>
        <taxon>Euteleostomi</taxon>
        <taxon>Actinopterygii</taxon>
        <taxon>Neopterygii</taxon>
        <taxon>Teleostei</taxon>
        <taxon>Neoteleostei</taxon>
        <taxon>Acanthomorphata</taxon>
        <taxon>Ovalentaria</taxon>
        <taxon>Blenniimorphae</taxon>
        <taxon>Blenniiformes</taxon>
        <taxon>Blennioidei</taxon>
        <taxon>Blenniidae</taxon>
        <taxon>Salariinae</taxon>
        <taxon>Salarias</taxon>
    </lineage>
</organism>
<dbReference type="Proteomes" id="UP000472267">
    <property type="component" value="Chromosome 6"/>
</dbReference>
<reference evidence="5" key="3">
    <citation type="submission" date="2025-09" db="UniProtKB">
        <authorList>
            <consortium name="Ensembl"/>
        </authorList>
    </citation>
    <scope>IDENTIFICATION</scope>
</reference>
<gene>
    <name evidence="5" type="primary">LOC115390706</name>
</gene>
<feature type="coiled-coil region" evidence="2">
    <location>
        <begin position="105"/>
        <end position="156"/>
    </location>
</feature>
<reference evidence="5" key="1">
    <citation type="submission" date="2019-06" db="EMBL/GenBank/DDBJ databases">
        <authorList>
            <consortium name="Wellcome Sanger Institute Data Sharing"/>
        </authorList>
    </citation>
    <scope>NUCLEOTIDE SEQUENCE [LARGE SCALE GENOMIC DNA]</scope>
</reference>
<name>A0A672HXB4_SALFA</name>